<reference evidence="1" key="1">
    <citation type="submission" date="2014-11" db="EMBL/GenBank/DDBJ databases">
        <authorList>
            <person name="Amaro Gonzalez C."/>
        </authorList>
    </citation>
    <scope>NUCLEOTIDE SEQUENCE</scope>
</reference>
<sequence>MCKNHPQFSAFNRATSTACVFCSFRFNKGKLAANYCSRNRRKLFQFRNYLIRTVEGNTGLYFMNLSFPLKKAPFAGD</sequence>
<evidence type="ECO:0000313" key="1">
    <source>
        <dbReference type="EMBL" id="JAH63223.1"/>
    </source>
</evidence>
<dbReference type="AlphaFoldDB" id="A0A0E9UE74"/>
<protein>
    <submittedName>
        <fullName evidence="1">Uncharacterized protein</fullName>
    </submittedName>
</protein>
<reference evidence="1" key="2">
    <citation type="journal article" date="2015" name="Fish Shellfish Immunol.">
        <title>Early steps in the European eel (Anguilla anguilla)-Vibrio vulnificus interaction in the gills: Role of the RtxA13 toxin.</title>
        <authorList>
            <person name="Callol A."/>
            <person name="Pajuelo D."/>
            <person name="Ebbesson L."/>
            <person name="Teles M."/>
            <person name="MacKenzie S."/>
            <person name="Amaro C."/>
        </authorList>
    </citation>
    <scope>NUCLEOTIDE SEQUENCE</scope>
</reference>
<organism evidence="1">
    <name type="scientific">Anguilla anguilla</name>
    <name type="common">European freshwater eel</name>
    <name type="synonym">Muraena anguilla</name>
    <dbReference type="NCBI Taxonomy" id="7936"/>
    <lineage>
        <taxon>Eukaryota</taxon>
        <taxon>Metazoa</taxon>
        <taxon>Chordata</taxon>
        <taxon>Craniata</taxon>
        <taxon>Vertebrata</taxon>
        <taxon>Euteleostomi</taxon>
        <taxon>Actinopterygii</taxon>
        <taxon>Neopterygii</taxon>
        <taxon>Teleostei</taxon>
        <taxon>Anguilliformes</taxon>
        <taxon>Anguillidae</taxon>
        <taxon>Anguilla</taxon>
    </lineage>
</organism>
<name>A0A0E9UE74_ANGAN</name>
<dbReference type="EMBL" id="GBXM01045354">
    <property type="protein sequence ID" value="JAH63223.1"/>
    <property type="molecule type" value="Transcribed_RNA"/>
</dbReference>
<proteinExistence type="predicted"/>
<accession>A0A0E9UE74</accession>